<dbReference type="Pfam" id="PF02706">
    <property type="entry name" value="Wzz"/>
    <property type="match status" value="1"/>
</dbReference>
<evidence type="ECO:0000256" key="5">
    <source>
        <dbReference type="ARBA" id="ARBA00022989"/>
    </source>
</evidence>
<dbReference type="Proteomes" id="UP000248214">
    <property type="component" value="Unassembled WGS sequence"/>
</dbReference>
<feature type="domain" description="Polysaccharide chain length determinant N-terminal" evidence="9">
    <location>
        <begin position="7"/>
        <end position="78"/>
    </location>
</feature>
<evidence type="ECO:0000256" key="1">
    <source>
        <dbReference type="ARBA" id="ARBA00004651"/>
    </source>
</evidence>
<evidence type="ECO:0000256" key="4">
    <source>
        <dbReference type="ARBA" id="ARBA00022692"/>
    </source>
</evidence>
<gene>
    <name evidence="10" type="ORF">CR194_06000</name>
</gene>
<evidence type="ECO:0000256" key="6">
    <source>
        <dbReference type="ARBA" id="ARBA00023136"/>
    </source>
</evidence>
<keyword evidence="4 8" id="KW-0812">Transmembrane</keyword>
<evidence type="ECO:0000259" key="9">
    <source>
        <dbReference type="Pfam" id="PF02706"/>
    </source>
</evidence>
<feature type="transmembrane region" description="Helical" evidence="8">
    <location>
        <begin position="166"/>
        <end position="186"/>
    </location>
</feature>
<feature type="region of interest" description="Disordered" evidence="7">
    <location>
        <begin position="217"/>
        <end position="236"/>
    </location>
</feature>
<dbReference type="PANTHER" id="PTHR32309">
    <property type="entry name" value="TYROSINE-PROTEIN KINASE"/>
    <property type="match status" value="1"/>
</dbReference>
<dbReference type="AlphaFoldDB" id="A0A323TZN7"/>
<evidence type="ECO:0000256" key="7">
    <source>
        <dbReference type="SAM" id="MobiDB-lite"/>
    </source>
</evidence>
<dbReference type="GO" id="GO:0005886">
    <property type="term" value="C:plasma membrane"/>
    <property type="evidence" value="ECO:0007669"/>
    <property type="project" value="UniProtKB-SubCell"/>
</dbReference>
<dbReference type="RefSeq" id="WP_110608700.1">
    <property type="nucleotide sequence ID" value="NZ_PDOD01000001.1"/>
</dbReference>
<keyword evidence="11" id="KW-1185">Reference proteome</keyword>
<keyword evidence="3" id="KW-1003">Cell membrane</keyword>
<keyword evidence="6 8" id="KW-0472">Membrane</keyword>
<feature type="transmembrane region" description="Helical" evidence="8">
    <location>
        <begin position="21"/>
        <end position="40"/>
    </location>
</feature>
<evidence type="ECO:0000313" key="10">
    <source>
        <dbReference type="EMBL" id="PYZ95065.1"/>
    </source>
</evidence>
<evidence type="ECO:0000256" key="3">
    <source>
        <dbReference type="ARBA" id="ARBA00022475"/>
    </source>
</evidence>
<organism evidence="10 11">
    <name type="scientific">Salipaludibacillus keqinensis</name>
    <dbReference type="NCBI Taxonomy" id="2045207"/>
    <lineage>
        <taxon>Bacteria</taxon>
        <taxon>Bacillati</taxon>
        <taxon>Bacillota</taxon>
        <taxon>Bacilli</taxon>
        <taxon>Bacillales</taxon>
        <taxon>Bacillaceae</taxon>
    </lineage>
</organism>
<evidence type="ECO:0000313" key="11">
    <source>
        <dbReference type="Proteomes" id="UP000248214"/>
    </source>
</evidence>
<protein>
    <recommendedName>
        <fullName evidence="9">Polysaccharide chain length determinant N-terminal domain-containing protein</fullName>
    </recommendedName>
</protein>
<sequence length="236" mass="25837">MNSSKTNEIQIKNFFVALIRRWWLIVIMTLTIGGAGYHYFSDNQPVPIYSATSSIIVSEDKVNMNTMNALVSEPIVLKVVAETLAIERSVSQLSGQVSSEAVEGSQIIKVSVQDLSAEHAVTIANTLTSVFPEVVHNTLGYSEIEVLSQADLNQGVSQVFTPNNRINYYGFILGALLGVGLALLWNTFDTKLRSEREVESVSELPVLGTVSKVTRSTMKQSGRKTKRGALRGETIV</sequence>
<dbReference type="InterPro" id="IPR050445">
    <property type="entry name" value="Bact_polysacc_biosynth/exp"/>
</dbReference>
<evidence type="ECO:0000256" key="2">
    <source>
        <dbReference type="ARBA" id="ARBA00006683"/>
    </source>
</evidence>
<accession>A0A323TZN7</accession>
<evidence type="ECO:0000256" key="8">
    <source>
        <dbReference type="SAM" id="Phobius"/>
    </source>
</evidence>
<dbReference type="PANTHER" id="PTHR32309:SF31">
    <property type="entry name" value="CAPSULAR EXOPOLYSACCHARIDE FAMILY"/>
    <property type="match status" value="1"/>
</dbReference>
<dbReference type="OrthoDB" id="2365115at2"/>
<proteinExistence type="inferred from homology"/>
<comment type="similarity">
    <text evidence="2">Belongs to the CpsC/CapA family.</text>
</comment>
<comment type="subcellular location">
    <subcellularLocation>
        <location evidence="1">Cell membrane</location>
        <topology evidence="1">Multi-pass membrane protein</topology>
    </subcellularLocation>
</comment>
<name>A0A323TZN7_9BACI</name>
<reference evidence="10 11" key="1">
    <citation type="submission" date="2017-10" db="EMBL/GenBank/DDBJ databases">
        <title>Bacillus sp. nov., a halophilic bacterium isolated from a Keqin Lake.</title>
        <authorList>
            <person name="Wang H."/>
        </authorList>
    </citation>
    <scope>NUCLEOTIDE SEQUENCE [LARGE SCALE GENOMIC DNA]</scope>
    <source>
        <strain evidence="10 11">KQ-12</strain>
    </source>
</reference>
<keyword evidence="5 8" id="KW-1133">Transmembrane helix</keyword>
<dbReference type="InterPro" id="IPR003856">
    <property type="entry name" value="LPS_length_determ_N"/>
</dbReference>
<comment type="caution">
    <text evidence="10">The sequence shown here is derived from an EMBL/GenBank/DDBJ whole genome shotgun (WGS) entry which is preliminary data.</text>
</comment>
<dbReference type="EMBL" id="PDOD01000001">
    <property type="protein sequence ID" value="PYZ95065.1"/>
    <property type="molecule type" value="Genomic_DNA"/>
</dbReference>